<sequence>MKKQIIIKSLLLTISLGAVMTTYGCGNAAKDTTENAETTDTETSQTSDANDSSNANVDSESDVTDQEASTTEVSDDVSEDSTGDKTDSQAIYQQFLDNELEFNGQLFSDRYTYLKEDFELTPAGYYYDVDEDGEDELLISTFYYGFDIYDVRDGELVLLDYGDGTADACSVFTGEGHTYVAHSDFLHAGRQVLTLIRYDENGDVVELISLSAFYEDSESDTYDENAQFSYNDTAITMAEYEEYMNLYQAAPVEDMRAAEIDESLFE</sequence>
<dbReference type="RefSeq" id="WP_074754025.1">
    <property type="nucleotide sequence ID" value="NZ_FOGJ01000002.1"/>
</dbReference>
<dbReference type="eggNOG" id="COG1373">
    <property type="taxonomic scope" value="Bacteria"/>
</dbReference>
<evidence type="ECO:0000256" key="1">
    <source>
        <dbReference type="SAM" id="MobiDB-lite"/>
    </source>
</evidence>
<proteinExistence type="predicted"/>
<feature type="signal peptide" evidence="2">
    <location>
        <begin position="1"/>
        <end position="24"/>
    </location>
</feature>
<dbReference type="PROSITE" id="PS51257">
    <property type="entry name" value="PROKAR_LIPOPROTEIN"/>
    <property type="match status" value="1"/>
</dbReference>
<feature type="region of interest" description="Disordered" evidence="1">
    <location>
        <begin position="27"/>
        <end position="85"/>
    </location>
</feature>
<reference evidence="3 4" key="1">
    <citation type="submission" date="2016-10" db="EMBL/GenBank/DDBJ databases">
        <authorList>
            <person name="de Groot N.N."/>
        </authorList>
    </citation>
    <scope>NUCLEOTIDE SEQUENCE [LARGE SCALE GENOMIC DNA]</scope>
    <source>
        <strain evidence="3 4">AR40</strain>
    </source>
</reference>
<dbReference type="EMBL" id="FOGJ01000002">
    <property type="protein sequence ID" value="SER13078.1"/>
    <property type="molecule type" value="Genomic_DNA"/>
</dbReference>
<keyword evidence="2" id="KW-0732">Signal</keyword>
<dbReference type="OrthoDB" id="2004994at2"/>
<name>A0A1H9LNZ8_BUTFI</name>
<accession>A0A1H9LNZ8</accession>
<dbReference type="Proteomes" id="UP000182584">
    <property type="component" value="Unassembled WGS sequence"/>
</dbReference>
<organism evidence="3 4">
    <name type="scientific">Butyrivibrio fibrisolvens</name>
    <dbReference type="NCBI Taxonomy" id="831"/>
    <lineage>
        <taxon>Bacteria</taxon>
        <taxon>Bacillati</taxon>
        <taxon>Bacillota</taxon>
        <taxon>Clostridia</taxon>
        <taxon>Lachnospirales</taxon>
        <taxon>Lachnospiraceae</taxon>
        <taxon>Butyrivibrio</taxon>
    </lineage>
</organism>
<protein>
    <submittedName>
        <fullName evidence="3">Uncharacterized protein</fullName>
    </submittedName>
</protein>
<evidence type="ECO:0000313" key="4">
    <source>
        <dbReference type="Proteomes" id="UP000182584"/>
    </source>
</evidence>
<evidence type="ECO:0000256" key="2">
    <source>
        <dbReference type="SAM" id="SignalP"/>
    </source>
</evidence>
<gene>
    <name evidence="3" type="ORF">SAMN04487884_102134</name>
</gene>
<dbReference type="AlphaFoldDB" id="A0A1H9LNZ8"/>
<feature type="compositionally biased region" description="Low complexity" evidence="1">
    <location>
        <begin position="27"/>
        <end position="49"/>
    </location>
</feature>
<feature type="chain" id="PRO_5039575112" evidence="2">
    <location>
        <begin position="25"/>
        <end position="266"/>
    </location>
</feature>
<evidence type="ECO:0000313" key="3">
    <source>
        <dbReference type="EMBL" id="SER13078.1"/>
    </source>
</evidence>